<feature type="transmembrane region" description="Helical" evidence="5">
    <location>
        <begin position="188"/>
        <end position="206"/>
    </location>
</feature>
<reference evidence="8" key="1">
    <citation type="journal article" date="2019" name="Int. J. Syst. Evol. Microbiol.">
        <title>The Global Catalogue of Microorganisms (GCM) 10K type strain sequencing project: providing services to taxonomists for standard genome sequencing and annotation.</title>
        <authorList>
            <consortium name="The Broad Institute Genomics Platform"/>
            <consortium name="The Broad Institute Genome Sequencing Center for Infectious Disease"/>
            <person name="Wu L."/>
            <person name="Ma J."/>
        </authorList>
    </citation>
    <scope>NUCLEOTIDE SEQUENCE [LARGE SCALE GENOMIC DNA]</scope>
    <source>
        <strain evidence="8">CCUG 66188</strain>
    </source>
</reference>
<evidence type="ECO:0000256" key="1">
    <source>
        <dbReference type="ARBA" id="ARBA00004127"/>
    </source>
</evidence>
<gene>
    <name evidence="7" type="ORF">ACFO6W_24840</name>
</gene>
<sequence>MIKKIARFFSPLPDKEVIEEDNKKLKKLQWSFFISATLGYGLYYVCRMSLNVVKKPLVDDGILTEQQLGIVGSALFFTYAVGKFVNGFLGDRVNITRFMAVGLIISSLVNIFLGMSHTFWVFVILWGINGWVQSMGAPSSVVGLSRWFTDKERGSYYGFWSASHNIGEAITFIATAFIVSIAGWRYGFGAAGIAGLIGAAVILIFMKDSPTSQGLPSVMPTKEQEKSAGKAQLEVLKNPYIWILALSSACMYVSRYAINSWGIFFLENQKAYSSIEASSIVAVSAVCGIVGTVLSGFLSDKLFKSNRVVPAVIFGICNAIAIALFVLVPEGYYYIDIASMILFGLSIGVLICYLGGLMATDIAPKRASGAALGVVGIASYLGAGLQDIMSGQLIGDSKTMIDGIAVYDFSSIRYFWIGAAALSVLFCTMLWRAKKKS</sequence>
<feature type="transmembrane region" description="Helical" evidence="5">
    <location>
        <begin position="309"/>
        <end position="328"/>
    </location>
</feature>
<dbReference type="PANTHER" id="PTHR43826">
    <property type="entry name" value="GLUCOSE-6-PHOSPHATE EXCHANGER SLC37A4"/>
    <property type="match status" value="1"/>
</dbReference>
<evidence type="ECO:0000256" key="5">
    <source>
        <dbReference type="SAM" id="Phobius"/>
    </source>
</evidence>
<dbReference type="InterPro" id="IPR036259">
    <property type="entry name" value="MFS_trans_sf"/>
</dbReference>
<protein>
    <submittedName>
        <fullName evidence="7">MFS transporter</fullName>
    </submittedName>
</protein>
<proteinExistence type="predicted"/>
<organism evidence="7 8">
    <name type="scientific">Dysgonomonas termitidis</name>
    <dbReference type="NCBI Taxonomy" id="1516126"/>
    <lineage>
        <taxon>Bacteria</taxon>
        <taxon>Pseudomonadati</taxon>
        <taxon>Bacteroidota</taxon>
        <taxon>Bacteroidia</taxon>
        <taxon>Bacteroidales</taxon>
        <taxon>Dysgonomonadaceae</taxon>
        <taxon>Dysgonomonas</taxon>
    </lineage>
</organism>
<evidence type="ECO:0000256" key="3">
    <source>
        <dbReference type="ARBA" id="ARBA00022989"/>
    </source>
</evidence>
<keyword evidence="8" id="KW-1185">Reference proteome</keyword>
<feature type="transmembrane region" description="Helical" evidence="5">
    <location>
        <begin position="156"/>
        <end position="182"/>
    </location>
</feature>
<keyword evidence="2 5" id="KW-0812">Transmembrane</keyword>
<dbReference type="InterPro" id="IPR051337">
    <property type="entry name" value="OPA_Antiporter"/>
</dbReference>
<keyword evidence="4 5" id="KW-0472">Membrane</keyword>
<evidence type="ECO:0000313" key="8">
    <source>
        <dbReference type="Proteomes" id="UP001596023"/>
    </source>
</evidence>
<feature type="transmembrane region" description="Helical" evidence="5">
    <location>
        <begin position="96"/>
        <end position="113"/>
    </location>
</feature>
<accession>A0ABV9L559</accession>
<evidence type="ECO:0000259" key="6">
    <source>
        <dbReference type="PROSITE" id="PS50850"/>
    </source>
</evidence>
<feature type="transmembrane region" description="Helical" evidence="5">
    <location>
        <begin position="240"/>
        <end position="258"/>
    </location>
</feature>
<dbReference type="EMBL" id="JBHSGN010000163">
    <property type="protein sequence ID" value="MFC4676913.1"/>
    <property type="molecule type" value="Genomic_DNA"/>
</dbReference>
<feature type="transmembrane region" description="Helical" evidence="5">
    <location>
        <begin position="414"/>
        <end position="431"/>
    </location>
</feature>
<feature type="transmembrane region" description="Helical" evidence="5">
    <location>
        <begin position="278"/>
        <end position="297"/>
    </location>
</feature>
<dbReference type="Pfam" id="PF07690">
    <property type="entry name" value="MFS_1"/>
    <property type="match status" value="1"/>
</dbReference>
<evidence type="ECO:0000256" key="2">
    <source>
        <dbReference type="ARBA" id="ARBA00022692"/>
    </source>
</evidence>
<comment type="caution">
    <text evidence="7">The sequence shown here is derived from an EMBL/GenBank/DDBJ whole genome shotgun (WGS) entry which is preliminary data.</text>
</comment>
<dbReference type="PIRSF" id="PIRSF002808">
    <property type="entry name" value="Hexose_phosphate_transp"/>
    <property type="match status" value="1"/>
</dbReference>
<dbReference type="PROSITE" id="PS50850">
    <property type="entry name" value="MFS"/>
    <property type="match status" value="1"/>
</dbReference>
<dbReference type="Proteomes" id="UP001596023">
    <property type="component" value="Unassembled WGS sequence"/>
</dbReference>
<dbReference type="CDD" id="cd17312">
    <property type="entry name" value="MFS_OPA_SLC37"/>
    <property type="match status" value="1"/>
</dbReference>
<dbReference type="RefSeq" id="WP_380001595.1">
    <property type="nucleotide sequence ID" value="NZ_JBHSGN010000163.1"/>
</dbReference>
<dbReference type="InterPro" id="IPR020846">
    <property type="entry name" value="MFS_dom"/>
</dbReference>
<evidence type="ECO:0000256" key="4">
    <source>
        <dbReference type="ARBA" id="ARBA00023136"/>
    </source>
</evidence>
<evidence type="ECO:0000313" key="7">
    <source>
        <dbReference type="EMBL" id="MFC4676913.1"/>
    </source>
</evidence>
<dbReference type="InterPro" id="IPR011701">
    <property type="entry name" value="MFS"/>
</dbReference>
<feature type="domain" description="Major facilitator superfamily (MFS) profile" evidence="6">
    <location>
        <begin position="32"/>
        <end position="435"/>
    </location>
</feature>
<dbReference type="Gene3D" id="1.20.1250.20">
    <property type="entry name" value="MFS general substrate transporter like domains"/>
    <property type="match status" value="2"/>
</dbReference>
<feature type="transmembrane region" description="Helical" evidence="5">
    <location>
        <begin position="370"/>
        <end position="394"/>
    </location>
</feature>
<feature type="transmembrane region" description="Helical" evidence="5">
    <location>
        <begin position="70"/>
        <end position="89"/>
    </location>
</feature>
<feature type="transmembrane region" description="Helical" evidence="5">
    <location>
        <begin position="30"/>
        <end position="50"/>
    </location>
</feature>
<feature type="transmembrane region" description="Helical" evidence="5">
    <location>
        <begin position="119"/>
        <end position="144"/>
    </location>
</feature>
<dbReference type="InterPro" id="IPR000849">
    <property type="entry name" value="Sugar_P_transporter"/>
</dbReference>
<dbReference type="SUPFAM" id="SSF103473">
    <property type="entry name" value="MFS general substrate transporter"/>
    <property type="match status" value="1"/>
</dbReference>
<keyword evidence="3 5" id="KW-1133">Transmembrane helix</keyword>
<name>A0ABV9L559_9BACT</name>
<dbReference type="PANTHER" id="PTHR43826:SF7">
    <property type="entry name" value="PROTEIN UHPC, PUTATIVE-RELATED"/>
    <property type="match status" value="1"/>
</dbReference>
<feature type="transmembrane region" description="Helical" evidence="5">
    <location>
        <begin position="334"/>
        <end position="358"/>
    </location>
</feature>
<comment type="subcellular location">
    <subcellularLocation>
        <location evidence="1">Endomembrane system</location>
        <topology evidence="1">Multi-pass membrane protein</topology>
    </subcellularLocation>
</comment>